<dbReference type="CDD" id="cd07377">
    <property type="entry name" value="WHTH_GntR"/>
    <property type="match status" value="1"/>
</dbReference>
<dbReference type="InterPro" id="IPR000524">
    <property type="entry name" value="Tscrpt_reg_HTH_GntR"/>
</dbReference>
<evidence type="ECO:0000313" key="5">
    <source>
        <dbReference type="EMBL" id="RUQ32827.1"/>
    </source>
</evidence>
<dbReference type="RefSeq" id="WP_126863118.1">
    <property type="nucleotide sequence ID" value="NZ_JAUSTX010000029.1"/>
</dbReference>
<dbReference type="Proteomes" id="UP000267430">
    <property type="component" value="Unassembled WGS sequence"/>
</dbReference>
<keyword evidence="3" id="KW-0804">Transcription</keyword>
<keyword evidence="6" id="KW-1185">Reference proteome</keyword>
<gene>
    <name evidence="5" type="ORF">ELQ35_01710</name>
</gene>
<evidence type="ECO:0000256" key="3">
    <source>
        <dbReference type="ARBA" id="ARBA00023163"/>
    </source>
</evidence>
<dbReference type="InterPro" id="IPR036388">
    <property type="entry name" value="WH-like_DNA-bd_sf"/>
</dbReference>
<dbReference type="AlphaFoldDB" id="A0A433HX09"/>
<dbReference type="PROSITE" id="PS50949">
    <property type="entry name" value="HTH_GNTR"/>
    <property type="match status" value="1"/>
</dbReference>
<proteinExistence type="predicted"/>
<dbReference type="SMART" id="SM00345">
    <property type="entry name" value="HTH_GNTR"/>
    <property type="match status" value="1"/>
</dbReference>
<dbReference type="PRINTS" id="PR00035">
    <property type="entry name" value="HTHGNTR"/>
</dbReference>
<dbReference type="PANTHER" id="PTHR43537:SF5">
    <property type="entry name" value="UXU OPERON TRANSCRIPTIONAL REGULATOR"/>
    <property type="match status" value="1"/>
</dbReference>
<comment type="caution">
    <text evidence="5">The sequence shown here is derived from an EMBL/GenBank/DDBJ whole genome shotgun (WGS) entry which is preliminary data.</text>
</comment>
<keyword evidence="1" id="KW-0805">Transcription regulation</keyword>
<evidence type="ECO:0000259" key="4">
    <source>
        <dbReference type="PROSITE" id="PS50949"/>
    </source>
</evidence>
<protein>
    <submittedName>
        <fullName evidence="5">FadR family transcriptional regulator</fullName>
    </submittedName>
</protein>
<organism evidence="5 6">
    <name type="scientific">Peribacillus cavernae</name>
    <dbReference type="NCBI Taxonomy" id="1674310"/>
    <lineage>
        <taxon>Bacteria</taxon>
        <taxon>Bacillati</taxon>
        <taxon>Bacillota</taxon>
        <taxon>Bacilli</taxon>
        <taxon>Bacillales</taxon>
        <taxon>Bacillaceae</taxon>
        <taxon>Peribacillus</taxon>
    </lineage>
</organism>
<evidence type="ECO:0000256" key="1">
    <source>
        <dbReference type="ARBA" id="ARBA00023015"/>
    </source>
</evidence>
<dbReference type="PANTHER" id="PTHR43537">
    <property type="entry name" value="TRANSCRIPTIONAL REGULATOR, GNTR FAMILY"/>
    <property type="match status" value="1"/>
</dbReference>
<dbReference type="InterPro" id="IPR036390">
    <property type="entry name" value="WH_DNA-bd_sf"/>
</dbReference>
<dbReference type="Gene3D" id="1.10.10.10">
    <property type="entry name" value="Winged helix-like DNA-binding domain superfamily/Winged helix DNA-binding domain"/>
    <property type="match status" value="1"/>
</dbReference>
<keyword evidence="2" id="KW-0238">DNA-binding</keyword>
<accession>A0A433HX09</accession>
<evidence type="ECO:0000256" key="2">
    <source>
        <dbReference type="ARBA" id="ARBA00023125"/>
    </source>
</evidence>
<dbReference type="OrthoDB" id="369138at2"/>
<reference evidence="5 6" key="1">
    <citation type="submission" date="2018-12" db="EMBL/GenBank/DDBJ databases">
        <title>Bacillus chawlae sp. nov., Bacillus glennii sp. nov., and Bacillus saganii sp. nov. Isolated from the Vehicle Assembly Building at Kennedy Space Center where the Viking Spacecraft were Assembled.</title>
        <authorList>
            <person name="Seuylemezian A."/>
            <person name="Vaishampayan P."/>
        </authorList>
    </citation>
    <scope>NUCLEOTIDE SEQUENCE [LARGE SCALE GENOMIC DNA]</scope>
    <source>
        <strain evidence="5 6">L5</strain>
    </source>
</reference>
<dbReference type="GO" id="GO:0003677">
    <property type="term" value="F:DNA binding"/>
    <property type="evidence" value="ECO:0007669"/>
    <property type="project" value="UniProtKB-KW"/>
</dbReference>
<name>A0A433HX09_9BACI</name>
<evidence type="ECO:0000313" key="6">
    <source>
        <dbReference type="Proteomes" id="UP000267430"/>
    </source>
</evidence>
<feature type="domain" description="HTH gntR-type" evidence="4">
    <location>
        <begin position="11"/>
        <end position="79"/>
    </location>
</feature>
<dbReference type="Pfam" id="PF00392">
    <property type="entry name" value="GntR"/>
    <property type="match status" value="1"/>
</dbReference>
<sequence>MNDKYNIKSVPRIFEQVAKRLIEFISINQLKKGTKLPTERELSDMLGVSRSSVREGLRVLELLKYLDSKQGNGTFVSNPPPFLIPSLILNQKIDSASLNHYFAIALMCLERIVFLSINDMRNENILKLNNKGIKNDWSELSQFIVDLGNQLNNPYYLSLWLNTYTLLDENNYFSNKNLSIDVNRFIHAIQTKDKEKVTKFVSVLFEKES</sequence>
<dbReference type="GO" id="GO:0003700">
    <property type="term" value="F:DNA-binding transcription factor activity"/>
    <property type="evidence" value="ECO:0007669"/>
    <property type="project" value="InterPro"/>
</dbReference>
<dbReference type="SUPFAM" id="SSF46785">
    <property type="entry name" value="Winged helix' DNA-binding domain"/>
    <property type="match status" value="1"/>
</dbReference>
<dbReference type="EMBL" id="RYZZ01000001">
    <property type="protein sequence ID" value="RUQ32827.1"/>
    <property type="molecule type" value="Genomic_DNA"/>
</dbReference>